<evidence type="ECO:0000313" key="1">
    <source>
        <dbReference type="EMBL" id="TRO64268.1"/>
    </source>
</evidence>
<evidence type="ECO:0000313" key="2">
    <source>
        <dbReference type="Proteomes" id="UP000315131"/>
    </source>
</evidence>
<gene>
    <name evidence="1" type="ORF">FGM01_12285</name>
</gene>
<dbReference type="InterPro" id="IPR042099">
    <property type="entry name" value="ANL_N_sf"/>
</dbReference>
<dbReference type="Proteomes" id="UP000315131">
    <property type="component" value="Unassembled WGS sequence"/>
</dbReference>
<proteinExistence type="predicted"/>
<protein>
    <submittedName>
        <fullName evidence="1">Phenylacetate--CoA ligase family protein</fullName>
    </submittedName>
</protein>
<dbReference type="Gene3D" id="3.40.50.12780">
    <property type="entry name" value="N-terminal domain of ligase-like"/>
    <property type="match status" value="1"/>
</dbReference>
<keyword evidence="2" id="KW-1185">Reference proteome</keyword>
<dbReference type="AlphaFoldDB" id="A0A550I0C2"/>
<dbReference type="PANTHER" id="PTHR36932:SF1">
    <property type="entry name" value="CAPSULAR POLYSACCHARIDE BIOSYNTHESIS PROTEIN"/>
    <property type="match status" value="1"/>
</dbReference>
<dbReference type="InterPro" id="IPR053158">
    <property type="entry name" value="CapK_Type1_Caps_Biosynth"/>
</dbReference>
<name>A0A550I0C2_9FLAO</name>
<dbReference type="OrthoDB" id="580775at2"/>
<accession>A0A550I0C2</accession>
<dbReference type="SUPFAM" id="SSF56801">
    <property type="entry name" value="Acetyl-CoA synthetase-like"/>
    <property type="match status" value="1"/>
</dbReference>
<organism evidence="1 2">
    <name type="scientific">Christiangramia sabulilitoris</name>
    <dbReference type="NCBI Taxonomy" id="2583991"/>
    <lineage>
        <taxon>Bacteria</taxon>
        <taxon>Pseudomonadati</taxon>
        <taxon>Bacteroidota</taxon>
        <taxon>Flavobacteriia</taxon>
        <taxon>Flavobacteriales</taxon>
        <taxon>Flavobacteriaceae</taxon>
        <taxon>Christiangramia</taxon>
    </lineage>
</organism>
<dbReference type="RefSeq" id="WP_143411465.1">
    <property type="nucleotide sequence ID" value="NZ_VHSF01000003.1"/>
</dbReference>
<dbReference type="PANTHER" id="PTHR36932">
    <property type="entry name" value="CAPSULAR POLYSACCHARIDE BIOSYNTHESIS PROTEIN"/>
    <property type="match status" value="1"/>
</dbReference>
<comment type="caution">
    <text evidence="1">The sequence shown here is derived from an EMBL/GenBank/DDBJ whole genome shotgun (WGS) entry which is preliminary data.</text>
</comment>
<dbReference type="EMBL" id="VHSF01000003">
    <property type="protein sequence ID" value="TRO64268.1"/>
    <property type="molecule type" value="Genomic_DNA"/>
</dbReference>
<reference evidence="1 2" key="1">
    <citation type="submission" date="2019-06" db="EMBL/GenBank/DDBJ databases">
        <title>Gramella sabulilitoris sp. nov., isolated from a marine sand.</title>
        <authorList>
            <person name="Yoon J.-H."/>
        </authorList>
    </citation>
    <scope>NUCLEOTIDE SEQUENCE [LARGE SCALE GENOMIC DNA]</scope>
    <source>
        <strain evidence="1 2">HSMS-1</strain>
    </source>
</reference>
<sequence length="466" mass="53976">MKDKIYNSLPAEFQNLACSLQGLKLKRERMGGLFQNFLQAYLERKDWSYEQLIDYRDNRLREFVKHAYETVPYYNDLFKNLRLTPSDINSIEDLKSIPVLTKEEVRKNPEMFLSSKADPRKLIKLTTSGSTGTSLNIFYTKEQLQEQFALWWKYRAQLGISLDTWCADFGSRTIVPQKQISPPFWRISYPLKQVKFSAFHGNENNYFEYYKEIKKRNLTWIHGYPTVITPFAAFLLDNNLSLADQIKFVTTGGENLYDFQKEQMFQAFGVYPYSHYGLAECVANFSEDIDHKLTVDEDFSAVEFIPDGGDTYKIIGTNFSNYAMPLLRYDTNDIAVITKRSNSVTKREIDHIDGRSGEIIYLPSGKKVGALSALFSQTSFIVEAQILQKKDYSLEIRYVSFENPKSVESDLNLVTKLLKSRLGDEISFNFKKLDRIPRTSRGKLRYVISELENNQEIKSGGIVKND</sequence>
<dbReference type="GO" id="GO:0016874">
    <property type="term" value="F:ligase activity"/>
    <property type="evidence" value="ECO:0007669"/>
    <property type="project" value="UniProtKB-KW"/>
</dbReference>
<keyword evidence="1" id="KW-0436">Ligase</keyword>